<dbReference type="PROSITE" id="PS50127">
    <property type="entry name" value="UBC_2"/>
    <property type="match status" value="1"/>
</dbReference>
<feature type="domain" description="UBC core" evidence="1">
    <location>
        <begin position="1"/>
        <end position="124"/>
    </location>
</feature>
<reference evidence="2 3" key="1">
    <citation type="journal article" date="2013" name="Nature">
        <title>Insights into bilaterian evolution from three spiralian genomes.</title>
        <authorList>
            <person name="Simakov O."/>
            <person name="Marletaz F."/>
            <person name="Cho S.J."/>
            <person name="Edsinger-Gonzales E."/>
            <person name="Havlak P."/>
            <person name="Hellsten U."/>
            <person name="Kuo D.H."/>
            <person name="Larsson T."/>
            <person name="Lv J."/>
            <person name="Arendt D."/>
            <person name="Savage R."/>
            <person name="Osoegawa K."/>
            <person name="de Jong P."/>
            <person name="Grimwood J."/>
            <person name="Chapman J.A."/>
            <person name="Shapiro H."/>
            <person name="Aerts A."/>
            <person name="Otillar R.P."/>
            <person name="Terry A.Y."/>
            <person name="Boore J.L."/>
            <person name="Grigoriev I.V."/>
            <person name="Lindberg D.R."/>
            <person name="Seaver E.C."/>
            <person name="Weisblat D.A."/>
            <person name="Putnam N.H."/>
            <person name="Rokhsar D.S."/>
        </authorList>
    </citation>
    <scope>NUCLEOTIDE SEQUENCE [LARGE SCALE GENOMIC DNA]</scope>
</reference>
<dbReference type="AlphaFoldDB" id="V4B8Q6"/>
<dbReference type="SUPFAM" id="SSF54495">
    <property type="entry name" value="UBC-like"/>
    <property type="match status" value="1"/>
</dbReference>
<organism evidence="2 3">
    <name type="scientific">Lottia gigantea</name>
    <name type="common">Giant owl limpet</name>
    <dbReference type="NCBI Taxonomy" id="225164"/>
    <lineage>
        <taxon>Eukaryota</taxon>
        <taxon>Metazoa</taxon>
        <taxon>Spiralia</taxon>
        <taxon>Lophotrochozoa</taxon>
        <taxon>Mollusca</taxon>
        <taxon>Gastropoda</taxon>
        <taxon>Patellogastropoda</taxon>
        <taxon>Lottioidea</taxon>
        <taxon>Lottiidae</taxon>
        <taxon>Lottia</taxon>
    </lineage>
</organism>
<dbReference type="CDD" id="cd23794">
    <property type="entry name" value="UBCc_UBE2F_UBE2M"/>
    <property type="match status" value="1"/>
</dbReference>
<feature type="non-terminal residue" evidence="2">
    <location>
        <position position="1"/>
    </location>
</feature>
<dbReference type="GeneID" id="20253218"/>
<protein>
    <recommendedName>
        <fullName evidence="1">UBC core domain-containing protein</fullName>
    </recommendedName>
</protein>
<proteinExistence type="predicted"/>
<keyword evidence="3" id="KW-1185">Reference proteome</keyword>
<evidence type="ECO:0000313" key="3">
    <source>
        <dbReference type="Proteomes" id="UP000030746"/>
    </source>
</evidence>
<dbReference type="InterPro" id="IPR016135">
    <property type="entry name" value="UBQ-conjugating_enzyme/RWD"/>
</dbReference>
<dbReference type="OrthoDB" id="9978460at2759"/>
<name>V4B8Q6_LOTGI</name>
<dbReference type="Gene3D" id="3.10.110.10">
    <property type="entry name" value="Ubiquitin Conjugating Enzyme"/>
    <property type="match status" value="1"/>
</dbReference>
<dbReference type="Pfam" id="PF00179">
    <property type="entry name" value="UQ_con"/>
    <property type="match status" value="1"/>
</dbReference>
<accession>V4B8Q6</accession>
<dbReference type="Proteomes" id="UP000030746">
    <property type="component" value="Unassembled WGS sequence"/>
</dbReference>
<feature type="non-terminal residue" evidence="2">
    <location>
        <position position="124"/>
    </location>
</feature>
<dbReference type="RefSeq" id="XP_009047360.1">
    <property type="nucleotide sequence ID" value="XM_009049112.1"/>
</dbReference>
<dbReference type="OMA" id="CRETIYH"/>
<sequence>DMNDIKVVLKPDDGPYRGGAFVFQIKINPETYESKGPEVQCLTHVYHPNIDTEKGVDYENFGEISNVCLNMLKDWQPSFHLDGLINGLLFLFHQPNLDDPYSSYFEYNVSMDDFEKNVRKSLLG</sequence>
<dbReference type="CTD" id="20253218"/>
<dbReference type="InterPro" id="IPR000608">
    <property type="entry name" value="UBC"/>
</dbReference>
<dbReference type="KEGG" id="lgi:LOTGIDRAFT_98196"/>
<dbReference type="PANTHER" id="PTHR24068">
    <property type="entry name" value="UBIQUITIN-CONJUGATING ENZYME E2"/>
    <property type="match status" value="1"/>
</dbReference>
<evidence type="ECO:0000313" key="2">
    <source>
        <dbReference type="EMBL" id="ESP02202.1"/>
    </source>
</evidence>
<dbReference type="EMBL" id="KB200329">
    <property type="protein sequence ID" value="ESP02202.1"/>
    <property type="molecule type" value="Genomic_DNA"/>
</dbReference>
<evidence type="ECO:0000259" key="1">
    <source>
        <dbReference type="PROSITE" id="PS50127"/>
    </source>
</evidence>
<dbReference type="HOGENOM" id="CLU_030988_6_1_1"/>
<dbReference type="STRING" id="225164.V4B8Q6"/>
<gene>
    <name evidence="2" type="ORF">LOTGIDRAFT_98196</name>
</gene>